<dbReference type="OMA" id="MEVIQVA"/>
<keyword evidence="4" id="KW-1185">Reference proteome</keyword>
<dbReference type="Gene3D" id="3.40.30.10">
    <property type="entry name" value="Glutaredoxin"/>
    <property type="match status" value="1"/>
</dbReference>
<dbReference type="InterPro" id="IPR013766">
    <property type="entry name" value="Thioredoxin_domain"/>
</dbReference>
<dbReference type="EMBL" id="KK116103">
    <property type="protein sequence ID" value="KFM66817.1"/>
    <property type="molecule type" value="Genomic_DNA"/>
</dbReference>
<evidence type="ECO:0000313" key="4">
    <source>
        <dbReference type="Proteomes" id="UP000054359"/>
    </source>
</evidence>
<dbReference type="STRING" id="407821.A0A087TNX8"/>
<proteinExistence type="predicted"/>
<feature type="non-terminal residue" evidence="3">
    <location>
        <position position="97"/>
    </location>
</feature>
<dbReference type="OrthoDB" id="415696at2759"/>
<evidence type="ECO:0000256" key="1">
    <source>
        <dbReference type="ARBA" id="ARBA00023157"/>
    </source>
</evidence>
<sequence>MEVIQVADEKQLADALGNSPANLKVLFFYVDNSAECSQMTDVVAELSKSEEYKSVVLFKIDASKCEGISKKYDVSSVPHFVFLLNQVPIDRLIGANA</sequence>
<dbReference type="Proteomes" id="UP000054359">
    <property type="component" value="Unassembled WGS sequence"/>
</dbReference>
<evidence type="ECO:0000259" key="2">
    <source>
        <dbReference type="Pfam" id="PF00085"/>
    </source>
</evidence>
<keyword evidence="1" id="KW-1015">Disulfide bond</keyword>
<name>A0A087TNX8_STEMI</name>
<evidence type="ECO:0000313" key="3">
    <source>
        <dbReference type="EMBL" id="KFM66817.1"/>
    </source>
</evidence>
<dbReference type="SUPFAM" id="SSF52833">
    <property type="entry name" value="Thioredoxin-like"/>
    <property type="match status" value="1"/>
</dbReference>
<gene>
    <name evidence="3" type="ORF">X975_03487</name>
</gene>
<protein>
    <submittedName>
        <fullName evidence="3">Glutaredoxin-3</fullName>
    </submittedName>
</protein>
<accession>A0A087TNX8</accession>
<dbReference type="InterPro" id="IPR036249">
    <property type="entry name" value="Thioredoxin-like_sf"/>
</dbReference>
<dbReference type="Pfam" id="PF00085">
    <property type="entry name" value="Thioredoxin"/>
    <property type="match status" value="1"/>
</dbReference>
<dbReference type="PANTHER" id="PTHR46115">
    <property type="entry name" value="THIOREDOXIN-LIKE PROTEIN 1"/>
    <property type="match status" value="1"/>
</dbReference>
<organism evidence="3 4">
    <name type="scientific">Stegodyphus mimosarum</name>
    <name type="common">African social velvet spider</name>
    <dbReference type="NCBI Taxonomy" id="407821"/>
    <lineage>
        <taxon>Eukaryota</taxon>
        <taxon>Metazoa</taxon>
        <taxon>Ecdysozoa</taxon>
        <taxon>Arthropoda</taxon>
        <taxon>Chelicerata</taxon>
        <taxon>Arachnida</taxon>
        <taxon>Araneae</taxon>
        <taxon>Araneomorphae</taxon>
        <taxon>Entelegynae</taxon>
        <taxon>Eresoidea</taxon>
        <taxon>Eresidae</taxon>
        <taxon>Stegodyphus</taxon>
    </lineage>
</organism>
<dbReference type="AlphaFoldDB" id="A0A087TNX8"/>
<reference evidence="3 4" key="1">
    <citation type="submission" date="2013-11" db="EMBL/GenBank/DDBJ databases">
        <title>Genome sequencing of Stegodyphus mimosarum.</title>
        <authorList>
            <person name="Bechsgaard J."/>
        </authorList>
    </citation>
    <scope>NUCLEOTIDE SEQUENCE [LARGE SCALE GENOMIC DNA]</scope>
</reference>
<feature type="domain" description="Thioredoxin" evidence="2">
    <location>
        <begin position="18"/>
        <end position="96"/>
    </location>
</feature>